<dbReference type="EMBL" id="VJMJ01000151">
    <property type="protein sequence ID" value="KAF0730775.1"/>
    <property type="molecule type" value="Genomic_DNA"/>
</dbReference>
<keyword evidence="1" id="KW-0812">Transmembrane</keyword>
<organism evidence="2 3">
    <name type="scientific">Aphanomyces euteiches</name>
    <dbReference type="NCBI Taxonomy" id="100861"/>
    <lineage>
        <taxon>Eukaryota</taxon>
        <taxon>Sar</taxon>
        <taxon>Stramenopiles</taxon>
        <taxon>Oomycota</taxon>
        <taxon>Saprolegniomycetes</taxon>
        <taxon>Saprolegniales</taxon>
        <taxon>Verrucalvaceae</taxon>
        <taxon>Aphanomyces</taxon>
    </lineage>
</organism>
<dbReference type="VEuPathDB" id="FungiDB:AeMF1_019460"/>
<feature type="transmembrane region" description="Helical" evidence="1">
    <location>
        <begin position="21"/>
        <end position="38"/>
    </location>
</feature>
<feature type="transmembrane region" description="Helical" evidence="1">
    <location>
        <begin position="77"/>
        <end position="96"/>
    </location>
</feature>
<comment type="caution">
    <text evidence="2">The sequence shown here is derived from an EMBL/GenBank/DDBJ whole genome shotgun (WGS) entry which is preliminary data.</text>
</comment>
<protein>
    <recommendedName>
        <fullName evidence="4">MARVEL domain-containing protein</fullName>
    </recommendedName>
</protein>
<accession>A0A6G0WTF2</accession>
<feature type="transmembrane region" description="Helical" evidence="1">
    <location>
        <begin position="44"/>
        <end position="65"/>
    </location>
</feature>
<evidence type="ECO:0000256" key="1">
    <source>
        <dbReference type="SAM" id="Phobius"/>
    </source>
</evidence>
<keyword evidence="1" id="KW-0472">Membrane</keyword>
<dbReference type="AlphaFoldDB" id="A0A6G0WTF2"/>
<gene>
    <name evidence="2" type="ORF">Ae201684_011883</name>
</gene>
<evidence type="ECO:0008006" key="4">
    <source>
        <dbReference type="Google" id="ProtNLM"/>
    </source>
</evidence>
<name>A0A6G0WTF2_9STRA</name>
<dbReference type="Proteomes" id="UP000481153">
    <property type="component" value="Unassembled WGS sequence"/>
</dbReference>
<proteinExistence type="predicted"/>
<feature type="transmembrane region" description="Helical" evidence="1">
    <location>
        <begin position="108"/>
        <end position="135"/>
    </location>
</feature>
<keyword evidence="1" id="KW-1133">Transmembrane helix</keyword>
<sequence length="160" mass="16725">MPSLTALTTYPTNRFVSVRSVVALCSLVSFGCSISATGSSAGDYAFLVSFIGVAYSLEHLYFVMYVQSVSFSRHAQVVLDGLVAALLAGGGIGLSVSDYAEWIGLPDAAIAAIVFLFLSALLQVTAIVFQFVLVAPTEIEAANSQDDVYVASAVLVSPSK</sequence>
<reference evidence="2 3" key="1">
    <citation type="submission" date="2019-07" db="EMBL/GenBank/DDBJ databases">
        <title>Genomics analysis of Aphanomyces spp. identifies a new class of oomycete effector associated with host adaptation.</title>
        <authorList>
            <person name="Gaulin E."/>
        </authorList>
    </citation>
    <scope>NUCLEOTIDE SEQUENCE [LARGE SCALE GENOMIC DNA]</scope>
    <source>
        <strain evidence="2 3">ATCC 201684</strain>
    </source>
</reference>
<evidence type="ECO:0000313" key="3">
    <source>
        <dbReference type="Proteomes" id="UP000481153"/>
    </source>
</evidence>
<evidence type="ECO:0000313" key="2">
    <source>
        <dbReference type="EMBL" id="KAF0730775.1"/>
    </source>
</evidence>
<keyword evidence="3" id="KW-1185">Reference proteome</keyword>